<gene>
    <name evidence="2" type="ORF">A6P07_13620</name>
</gene>
<dbReference type="EMBL" id="LWSA01000189">
    <property type="protein sequence ID" value="OCX70716.1"/>
    <property type="molecule type" value="Genomic_DNA"/>
</dbReference>
<dbReference type="Pfam" id="PF12728">
    <property type="entry name" value="HTH_17"/>
    <property type="match status" value="1"/>
</dbReference>
<dbReference type="SUPFAM" id="SSF46955">
    <property type="entry name" value="Putative DNA-binding domain"/>
    <property type="match status" value="1"/>
</dbReference>
<dbReference type="Gene3D" id="1.10.1660.10">
    <property type="match status" value="1"/>
</dbReference>
<dbReference type="Proteomes" id="UP000094893">
    <property type="component" value="Unassembled WGS sequence"/>
</dbReference>
<dbReference type="AlphaFoldDB" id="A0A1C2J194"/>
<proteinExistence type="predicted"/>
<evidence type="ECO:0000313" key="3">
    <source>
        <dbReference type="Proteomes" id="UP000094893"/>
    </source>
</evidence>
<evidence type="ECO:0000313" key="2">
    <source>
        <dbReference type="EMBL" id="OCX70716.1"/>
    </source>
</evidence>
<dbReference type="InterPro" id="IPR041657">
    <property type="entry name" value="HTH_17"/>
</dbReference>
<accession>A0A1C2J194</accession>
<name>A0A1C2J194_ACITH</name>
<evidence type="ECO:0000259" key="1">
    <source>
        <dbReference type="Pfam" id="PF12728"/>
    </source>
</evidence>
<dbReference type="InterPro" id="IPR009061">
    <property type="entry name" value="DNA-bd_dom_put_sf"/>
</dbReference>
<organism evidence="2 3">
    <name type="scientific">Acidithiobacillus thiooxidans</name>
    <name type="common">Thiobacillus thiooxidans</name>
    <dbReference type="NCBI Taxonomy" id="930"/>
    <lineage>
        <taxon>Bacteria</taxon>
        <taxon>Pseudomonadati</taxon>
        <taxon>Pseudomonadota</taxon>
        <taxon>Acidithiobacillia</taxon>
        <taxon>Acidithiobacillales</taxon>
        <taxon>Acidithiobacillaceae</taxon>
        <taxon>Acidithiobacillus</taxon>
    </lineage>
</organism>
<comment type="caution">
    <text evidence="2">The sequence shown here is derived from an EMBL/GenBank/DDBJ whole genome shotgun (WGS) entry which is preliminary data.</text>
</comment>
<feature type="domain" description="Helix-turn-helix" evidence="1">
    <location>
        <begin position="14"/>
        <end position="60"/>
    </location>
</feature>
<dbReference type="RefSeq" id="WP_024895304.1">
    <property type="nucleotide sequence ID" value="NZ_JAWXYA010000002.1"/>
</dbReference>
<dbReference type="STRING" id="930.GCA_002079865_03482"/>
<protein>
    <recommendedName>
        <fullName evidence="1">Helix-turn-helix domain-containing protein</fullName>
    </recommendedName>
</protein>
<reference evidence="2 3" key="1">
    <citation type="journal article" date="2016" name="Int. J. Mol. Sci.">
        <title>Comparative genomics of the extreme acidophile Acidithiobacillus thiooxidans reveals intraspecific divergence and niche adaptation.</title>
        <authorList>
            <person name="Zhang X."/>
            <person name="Feng X."/>
            <person name="Tao J."/>
            <person name="Ma L."/>
            <person name="Xiao Y."/>
            <person name="Liang Y."/>
            <person name="Liu X."/>
            <person name="Yin H."/>
        </authorList>
    </citation>
    <scope>NUCLEOTIDE SEQUENCE [LARGE SCALE GENOMIC DNA]</scope>
    <source>
        <strain evidence="2 3">A02</strain>
    </source>
</reference>
<sequence length="71" mass="8310">MSEAYQTSGWPVFMRPKVAAKYLGVSEAVLYKWVKEGKLVQPLRVSVGIRGWPQSELKRFADRYFMRQEEV</sequence>